<evidence type="ECO:0000256" key="1">
    <source>
        <dbReference type="SAM" id="Coils"/>
    </source>
</evidence>
<name>A0ABQ6MB90_9STRA</name>
<reference evidence="4 5" key="1">
    <citation type="journal article" date="2023" name="Commun. Biol.">
        <title>Genome analysis of Parmales, the sister group of diatoms, reveals the evolutionary specialization of diatoms from phago-mixotrophs to photoautotrophs.</title>
        <authorList>
            <person name="Ban H."/>
            <person name="Sato S."/>
            <person name="Yoshikawa S."/>
            <person name="Yamada K."/>
            <person name="Nakamura Y."/>
            <person name="Ichinomiya M."/>
            <person name="Sato N."/>
            <person name="Blanc-Mathieu R."/>
            <person name="Endo H."/>
            <person name="Kuwata A."/>
            <person name="Ogata H."/>
        </authorList>
    </citation>
    <scope>NUCLEOTIDE SEQUENCE [LARGE SCALE GENOMIC DNA]</scope>
</reference>
<dbReference type="PANTHER" id="PTHR14690">
    <property type="entry name" value="IQ MOTIF CONTAINING WITH AAA DOMAIN 1"/>
    <property type="match status" value="1"/>
</dbReference>
<keyword evidence="1" id="KW-0175">Coiled coil</keyword>
<evidence type="ECO:0000313" key="5">
    <source>
        <dbReference type="Proteomes" id="UP001165060"/>
    </source>
</evidence>
<accession>A0ABQ6MB90</accession>
<dbReference type="EMBL" id="BRYB01002641">
    <property type="protein sequence ID" value="GMI23137.1"/>
    <property type="molecule type" value="Genomic_DNA"/>
</dbReference>
<feature type="region of interest" description="Disordered" evidence="2">
    <location>
        <begin position="320"/>
        <end position="375"/>
    </location>
</feature>
<dbReference type="Pfam" id="PF00004">
    <property type="entry name" value="AAA"/>
    <property type="match status" value="1"/>
</dbReference>
<evidence type="ECO:0000259" key="3">
    <source>
        <dbReference type="SMART" id="SM00382"/>
    </source>
</evidence>
<protein>
    <recommendedName>
        <fullName evidence="3">AAA+ ATPase domain-containing protein</fullName>
    </recommendedName>
</protein>
<dbReference type="InterPro" id="IPR027417">
    <property type="entry name" value="P-loop_NTPase"/>
</dbReference>
<comment type="caution">
    <text evidence="4">The sequence shown here is derived from an EMBL/GenBank/DDBJ whole genome shotgun (WGS) entry which is preliminary data.</text>
</comment>
<feature type="domain" description="AAA+ ATPase" evidence="3">
    <location>
        <begin position="555"/>
        <end position="682"/>
    </location>
</feature>
<feature type="compositionally biased region" description="Basic and acidic residues" evidence="2">
    <location>
        <begin position="165"/>
        <end position="179"/>
    </location>
</feature>
<dbReference type="InterPro" id="IPR003593">
    <property type="entry name" value="AAA+_ATPase"/>
</dbReference>
<feature type="compositionally biased region" description="Basic and acidic residues" evidence="2">
    <location>
        <begin position="327"/>
        <end position="364"/>
    </location>
</feature>
<dbReference type="SMART" id="SM00382">
    <property type="entry name" value="AAA"/>
    <property type="match status" value="1"/>
</dbReference>
<dbReference type="PANTHER" id="PTHR14690:SF0">
    <property type="entry name" value="IQ MOTIF CONTAINING WITH AAA DOMAIN 1"/>
    <property type="match status" value="1"/>
</dbReference>
<dbReference type="InterPro" id="IPR003959">
    <property type="entry name" value="ATPase_AAA_core"/>
</dbReference>
<sequence>MRILSRLEMCYDSMVHPQKRLDVKLSLELVIRRVIELKHLLVKWNLPNPDVRVEPGQKQNPFPWEYVNLDDILQDLKLPPVTMEVPVPRYFREDNLYSMKIRDRMIEGYMEGRLNVKKVPVEELNEDGTKVGSSGSVAMEMTMEQAIEAIQRNERGRQGKQRANFVKEMRDDDRRKKNYETSTTLETDPEIAAANIQRLFRGYSSRTKAQRERDLELIFIGMKPRGTDDNNAELLANDLKQAHRKRKQEQLDNKEAYEKALEDLQQVVHEEEGPEMRDKLRHDRTVTVKEYIEKIKEIPTSMDFFYNRKEWDLSPEEEAEAAAAKAAAKDKKGKGKDDKKKDAKKDAKKDKKGKKGDDEAKEVEMPSLNGCTELTKEMKKKAEEYKDVWEERDESSNFVQKHDPELAKVRIIRADVEAELKDAVDKMLVLSLEKINAKPKKAPKKPKKEKKPKAKKEKPLPGAKLPEFKNMDTDFMLAKLVEYRLVNNPDDVHISDFIGDFNYLGTVHQGQARKDLKRWLPQNPSMAQLRASMTEYAVLPLGSTNIKKNLDPINNVRSMLLYGPAGSGKTMMAQAVANELGAMFINLSPERLKAVGVEGGKGPLKLIHMAFTVAKDPTYAPVVIYLDDALDFFQAGGKGKKKASGPMSKFAGDIITYKNQAIKDEDRVIIIGTSKLTEENCGKDVAKVDWKQIKWKGPKGKPNKQGFFEKFLYFPYPDYPDRVLLWRAAIETSLEKTKAQGVGKKVAIPDGFEISR</sequence>
<feature type="region of interest" description="Disordered" evidence="2">
    <location>
        <begin position="154"/>
        <end position="183"/>
    </location>
</feature>
<dbReference type="PROSITE" id="PS50096">
    <property type="entry name" value="IQ"/>
    <property type="match status" value="1"/>
</dbReference>
<keyword evidence="5" id="KW-1185">Reference proteome</keyword>
<dbReference type="InterPro" id="IPR052267">
    <property type="entry name" value="N-DRC_Component"/>
</dbReference>
<dbReference type="SUPFAM" id="SSF52540">
    <property type="entry name" value="P-loop containing nucleoside triphosphate hydrolases"/>
    <property type="match status" value="1"/>
</dbReference>
<dbReference type="Gene3D" id="3.40.50.300">
    <property type="entry name" value="P-loop containing nucleotide triphosphate hydrolases"/>
    <property type="match status" value="1"/>
</dbReference>
<dbReference type="Proteomes" id="UP001165060">
    <property type="component" value="Unassembled WGS sequence"/>
</dbReference>
<evidence type="ECO:0000256" key="2">
    <source>
        <dbReference type="SAM" id="MobiDB-lite"/>
    </source>
</evidence>
<proteinExistence type="predicted"/>
<organism evidence="4 5">
    <name type="scientific">Tetraparma gracilis</name>
    <dbReference type="NCBI Taxonomy" id="2962635"/>
    <lineage>
        <taxon>Eukaryota</taxon>
        <taxon>Sar</taxon>
        <taxon>Stramenopiles</taxon>
        <taxon>Ochrophyta</taxon>
        <taxon>Bolidophyceae</taxon>
        <taxon>Parmales</taxon>
        <taxon>Triparmaceae</taxon>
        <taxon>Tetraparma</taxon>
    </lineage>
</organism>
<feature type="coiled-coil region" evidence="1">
    <location>
        <begin position="232"/>
        <end position="267"/>
    </location>
</feature>
<feature type="region of interest" description="Disordered" evidence="2">
    <location>
        <begin position="438"/>
        <end position="465"/>
    </location>
</feature>
<feature type="compositionally biased region" description="Basic residues" evidence="2">
    <location>
        <begin position="438"/>
        <end position="456"/>
    </location>
</feature>
<evidence type="ECO:0000313" key="4">
    <source>
        <dbReference type="EMBL" id="GMI23137.1"/>
    </source>
</evidence>
<gene>
    <name evidence="4" type="ORF">TeGR_g6786</name>
</gene>